<name>A0A5B0QHF6_PUCGR</name>
<organism evidence="2 3">
    <name type="scientific">Puccinia graminis f. sp. tritici</name>
    <dbReference type="NCBI Taxonomy" id="56615"/>
    <lineage>
        <taxon>Eukaryota</taxon>
        <taxon>Fungi</taxon>
        <taxon>Dikarya</taxon>
        <taxon>Basidiomycota</taxon>
        <taxon>Pucciniomycotina</taxon>
        <taxon>Pucciniomycetes</taxon>
        <taxon>Pucciniales</taxon>
        <taxon>Pucciniaceae</taxon>
        <taxon>Puccinia</taxon>
    </lineage>
</organism>
<evidence type="ECO:0000313" key="3">
    <source>
        <dbReference type="Proteomes" id="UP000324748"/>
    </source>
</evidence>
<feature type="compositionally biased region" description="Polar residues" evidence="1">
    <location>
        <begin position="103"/>
        <end position="115"/>
    </location>
</feature>
<accession>A0A5B0QHF6</accession>
<sequence>MVRLVNPKVMVMSNLTTGMRLWQLQTKSGRELGGRPVRVSVAEPPKEREDRTGGAWRREGPLPTFDDNRRTRHSSHQDRSSIEDVDRGERMGFGSKFVPAADSATNLTRRTQSGRGYSRAEGGFGMESEAADRGERMGFGSKFVASVDEPRKDRGPPQRGSNFIPSRATPVGSDDGHSASGGSIRRAPMLERKSTEIEPTPADTVSNWRKAKPVAPSEHEASPTGLWTLFLSKQTKIVFLSADTASYLAPPTAPPTRRKLELSARTVTSSDGTLTPPTSLVSNKPSPFGAAKPIDTAEREKAIQEKLDRERAELAAVNAKKNTTSTDGKSTPEVEPKLPSSAATPAAPKAPKPNPFGAAKPKKKLKKEAQETKAVPSISTNTKGPSNAAASHESTTTTASVNQSSHTPPTPATQPRSRWTQPPPISKPATNGNVPPSAPSAPSAAAPPPVAKSATSPLSPSLSSFRKEGISFAALAKTAAANPTSNPATTTTSKPSTKEETI</sequence>
<feature type="compositionally biased region" description="Polar residues" evidence="1">
    <location>
        <begin position="265"/>
        <end position="285"/>
    </location>
</feature>
<feature type="compositionally biased region" description="Basic and acidic residues" evidence="1">
    <location>
        <begin position="44"/>
        <end position="60"/>
    </location>
</feature>
<feature type="region of interest" description="Disordered" evidence="1">
    <location>
        <begin position="33"/>
        <end position="85"/>
    </location>
</feature>
<gene>
    <name evidence="2" type="ORF">PGT21_003299</name>
</gene>
<feature type="compositionally biased region" description="Basic and acidic residues" evidence="1">
    <location>
        <begin position="75"/>
        <end position="85"/>
    </location>
</feature>
<evidence type="ECO:0000313" key="2">
    <source>
        <dbReference type="EMBL" id="KAA1112602.1"/>
    </source>
</evidence>
<feature type="region of interest" description="Disordered" evidence="1">
    <location>
        <begin position="247"/>
        <end position="463"/>
    </location>
</feature>
<dbReference type="OrthoDB" id="48651at2759"/>
<feature type="compositionally biased region" description="Low complexity" evidence="1">
    <location>
        <begin position="337"/>
        <end position="347"/>
    </location>
</feature>
<feature type="compositionally biased region" description="Low complexity" evidence="1">
    <location>
        <begin position="451"/>
        <end position="463"/>
    </location>
</feature>
<dbReference type="AlphaFoldDB" id="A0A5B0QHF6"/>
<reference evidence="2 3" key="1">
    <citation type="submission" date="2019-05" db="EMBL/GenBank/DDBJ databases">
        <title>Emergence of the Ug99 lineage of the wheat stem rust pathogen through somatic hybridization.</title>
        <authorList>
            <person name="Li F."/>
            <person name="Upadhyaya N.M."/>
            <person name="Sperschneider J."/>
            <person name="Matny O."/>
            <person name="Nguyen-Phuc H."/>
            <person name="Mago R."/>
            <person name="Raley C."/>
            <person name="Miller M.E."/>
            <person name="Silverstein K.A.T."/>
            <person name="Henningsen E."/>
            <person name="Hirsch C.D."/>
            <person name="Visser B."/>
            <person name="Pretorius Z.A."/>
            <person name="Steffenson B.J."/>
            <person name="Schwessinger B."/>
            <person name="Dodds P.N."/>
            <person name="Figueroa M."/>
        </authorList>
    </citation>
    <scope>NUCLEOTIDE SEQUENCE [LARGE SCALE GENOMIC DNA]</scope>
    <source>
        <strain evidence="2">21-0</strain>
    </source>
</reference>
<feature type="region of interest" description="Disordered" evidence="1">
    <location>
        <begin position="477"/>
        <end position="502"/>
    </location>
</feature>
<feature type="compositionally biased region" description="Polar residues" evidence="1">
    <location>
        <begin position="320"/>
        <end position="329"/>
    </location>
</feature>
<feature type="compositionally biased region" description="Polar residues" evidence="1">
    <location>
        <begin position="401"/>
        <end position="420"/>
    </location>
</feature>
<comment type="caution">
    <text evidence="2">The sequence shown here is derived from an EMBL/GenBank/DDBJ whole genome shotgun (WGS) entry which is preliminary data.</text>
</comment>
<evidence type="ECO:0000256" key="1">
    <source>
        <dbReference type="SAM" id="MobiDB-lite"/>
    </source>
</evidence>
<dbReference type="EMBL" id="VSWC01000015">
    <property type="protein sequence ID" value="KAA1112602.1"/>
    <property type="molecule type" value="Genomic_DNA"/>
</dbReference>
<feature type="compositionally biased region" description="Low complexity" evidence="1">
    <location>
        <begin position="477"/>
        <end position="495"/>
    </location>
</feature>
<keyword evidence="3" id="KW-1185">Reference proteome</keyword>
<dbReference type="Proteomes" id="UP000324748">
    <property type="component" value="Unassembled WGS sequence"/>
</dbReference>
<feature type="region of interest" description="Disordered" evidence="1">
    <location>
        <begin position="102"/>
        <end position="222"/>
    </location>
</feature>
<feature type="compositionally biased region" description="Low complexity" evidence="1">
    <location>
        <begin position="386"/>
        <end position="400"/>
    </location>
</feature>
<proteinExistence type="predicted"/>
<protein>
    <submittedName>
        <fullName evidence="2">Uncharacterized protein</fullName>
    </submittedName>
</protein>
<feature type="compositionally biased region" description="Basic and acidic residues" evidence="1">
    <location>
        <begin position="295"/>
        <end position="313"/>
    </location>
</feature>